<dbReference type="InterPro" id="IPR053136">
    <property type="entry name" value="UTP_pyrophosphatase-like"/>
</dbReference>
<organism evidence="2 3">
    <name type="scientific">Candidatus Mucispirillum faecigallinarum</name>
    <dbReference type="NCBI Taxonomy" id="2838699"/>
    <lineage>
        <taxon>Bacteria</taxon>
        <taxon>Pseudomonadati</taxon>
        <taxon>Deferribacterota</taxon>
        <taxon>Deferribacteres</taxon>
        <taxon>Deferribacterales</taxon>
        <taxon>Mucispirillaceae</taxon>
        <taxon>Mucispirillum</taxon>
    </lineage>
</organism>
<dbReference type="PANTHER" id="PTHR30399">
    <property type="entry name" value="UNCHARACTERIZED PROTEIN YGJP"/>
    <property type="match status" value="1"/>
</dbReference>
<dbReference type="Gene3D" id="3.30.2010.10">
    <property type="entry name" value="Metalloproteases ('zincins'), catalytic domain"/>
    <property type="match status" value="1"/>
</dbReference>
<gene>
    <name evidence="2" type="ORF">H9804_05010</name>
</gene>
<evidence type="ECO:0000313" key="3">
    <source>
        <dbReference type="Proteomes" id="UP000824176"/>
    </source>
</evidence>
<protein>
    <submittedName>
        <fullName evidence="2">M48 family metallopeptidase</fullName>
    </submittedName>
</protein>
<evidence type="ECO:0000259" key="1">
    <source>
        <dbReference type="Pfam" id="PF01863"/>
    </source>
</evidence>
<dbReference type="PANTHER" id="PTHR30399:SF1">
    <property type="entry name" value="UTP PYROPHOSPHATASE"/>
    <property type="match status" value="1"/>
</dbReference>
<evidence type="ECO:0000313" key="2">
    <source>
        <dbReference type="EMBL" id="HIZ89285.1"/>
    </source>
</evidence>
<proteinExistence type="predicted"/>
<name>A0A9D2KB13_9BACT</name>
<reference evidence="2" key="2">
    <citation type="submission" date="2021-04" db="EMBL/GenBank/DDBJ databases">
        <authorList>
            <person name="Gilroy R."/>
        </authorList>
    </citation>
    <scope>NUCLEOTIDE SEQUENCE</scope>
    <source>
        <strain evidence="2">ChiW4-1371</strain>
    </source>
</reference>
<sequence>MNIYEIIKNKTNIIRENRKTLALIVHPDMTITAKVPENADNDHINQFINKRILWAYKQLEYFKQFQNKQEQSYISGSNVLYLGRQYMLKIVQADSDYVSFSKNRFYLYTKEFNNIEYNKKIFNTFMYNKAQIIFNKELINCLDNFKDIKAPALKIRQLNKRWGSFINNTIILNPALIMVDKKSIRYVITHELCHYYYKDHSKDFYALLESKIPNWQEIKHKMELKILTYK</sequence>
<dbReference type="AlphaFoldDB" id="A0A9D2KB13"/>
<feature type="domain" description="YgjP-like metallopeptidase" evidence="1">
    <location>
        <begin position="19"/>
        <end position="223"/>
    </location>
</feature>
<dbReference type="Proteomes" id="UP000824176">
    <property type="component" value="Unassembled WGS sequence"/>
</dbReference>
<accession>A0A9D2KB13</accession>
<dbReference type="CDD" id="cd07344">
    <property type="entry name" value="M48_yhfN_like"/>
    <property type="match status" value="1"/>
</dbReference>
<reference evidence="2" key="1">
    <citation type="journal article" date="2021" name="PeerJ">
        <title>Extensive microbial diversity within the chicken gut microbiome revealed by metagenomics and culture.</title>
        <authorList>
            <person name="Gilroy R."/>
            <person name="Ravi A."/>
            <person name="Getino M."/>
            <person name="Pursley I."/>
            <person name="Horton D.L."/>
            <person name="Alikhan N.F."/>
            <person name="Baker D."/>
            <person name="Gharbi K."/>
            <person name="Hall N."/>
            <person name="Watson M."/>
            <person name="Adriaenssens E.M."/>
            <person name="Foster-Nyarko E."/>
            <person name="Jarju S."/>
            <person name="Secka A."/>
            <person name="Antonio M."/>
            <person name="Oren A."/>
            <person name="Chaudhuri R.R."/>
            <person name="La Ragione R."/>
            <person name="Hildebrand F."/>
            <person name="Pallen M.J."/>
        </authorList>
    </citation>
    <scope>NUCLEOTIDE SEQUENCE</scope>
    <source>
        <strain evidence="2">ChiW4-1371</strain>
    </source>
</reference>
<dbReference type="EMBL" id="DXAQ01000078">
    <property type="protein sequence ID" value="HIZ89285.1"/>
    <property type="molecule type" value="Genomic_DNA"/>
</dbReference>
<dbReference type="Pfam" id="PF01863">
    <property type="entry name" value="YgjP-like"/>
    <property type="match status" value="1"/>
</dbReference>
<comment type="caution">
    <text evidence="2">The sequence shown here is derived from an EMBL/GenBank/DDBJ whole genome shotgun (WGS) entry which is preliminary data.</text>
</comment>
<dbReference type="InterPro" id="IPR002725">
    <property type="entry name" value="YgjP-like_metallopeptidase"/>
</dbReference>